<evidence type="ECO:0000256" key="7">
    <source>
        <dbReference type="ARBA" id="ARBA00022679"/>
    </source>
</evidence>
<proteinExistence type="inferred from homology"/>
<dbReference type="PIRSF" id="PIRSF023956">
    <property type="entry name" value="Thiopurine_S-methyltransferase"/>
    <property type="match status" value="1"/>
</dbReference>
<evidence type="ECO:0000256" key="5">
    <source>
        <dbReference type="ARBA" id="ARBA00022490"/>
    </source>
</evidence>
<dbReference type="InterPro" id="IPR008854">
    <property type="entry name" value="TPMT"/>
</dbReference>
<evidence type="ECO:0000256" key="3">
    <source>
        <dbReference type="ARBA" id="ARBA00008145"/>
    </source>
</evidence>
<evidence type="ECO:0000256" key="6">
    <source>
        <dbReference type="ARBA" id="ARBA00022603"/>
    </source>
</evidence>
<dbReference type="NCBIfam" id="TIGR03840">
    <property type="entry name" value="TMPT_Se_Te"/>
    <property type="match status" value="1"/>
</dbReference>
<dbReference type="Pfam" id="PF05724">
    <property type="entry name" value="TPMT"/>
    <property type="match status" value="1"/>
</dbReference>
<evidence type="ECO:0000256" key="4">
    <source>
        <dbReference type="ARBA" id="ARBA00011905"/>
    </source>
</evidence>
<protein>
    <recommendedName>
        <fullName evidence="4 9">Thiopurine S-methyltransferase</fullName>
        <ecNumber evidence="4 9">2.1.1.67</ecNumber>
    </recommendedName>
    <alternativeName>
        <fullName evidence="9">Thiopurine methyltransferase</fullName>
    </alternativeName>
</protein>
<keyword evidence="8 9" id="KW-0949">S-adenosyl-L-methionine</keyword>
<organism evidence="10 11">
    <name type="scientific">Novilysobacter avium</name>
    <dbReference type="NCBI Taxonomy" id="2781023"/>
    <lineage>
        <taxon>Bacteria</taxon>
        <taxon>Pseudomonadati</taxon>
        <taxon>Pseudomonadota</taxon>
        <taxon>Gammaproteobacteria</taxon>
        <taxon>Lysobacterales</taxon>
        <taxon>Lysobacteraceae</taxon>
        <taxon>Novilysobacter</taxon>
    </lineage>
</organism>
<accession>A0A7S6UJ96</accession>
<dbReference type="HAMAP" id="MF_00812">
    <property type="entry name" value="Thiopur_methtran"/>
    <property type="match status" value="1"/>
</dbReference>
<dbReference type="EMBL" id="CP063657">
    <property type="protein sequence ID" value="QOW21353.1"/>
    <property type="molecule type" value="Genomic_DNA"/>
</dbReference>
<dbReference type="Gene3D" id="3.40.50.150">
    <property type="entry name" value="Vaccinia Virus protein VP39"/>
    <property type="match status" value="1"/>
</dbReference>
<dbReference type="Proteomes" id="UP000593932">
    <property type="component" value="Chromosome"/>
</dbReference>
<evidence type="ECO:0000313" key="11">
    <source>
        <dbReference type="Proteomes" id="UP000593932"/>
    </source>
</evidence>
<evidence type="ECO:0000256" key="8">
    <source>
        <dbReference type="ARBA" id="ARBA00022691"/>
    </source>
</evidence>
<gene>
    <name evidence="9" type="primary">tpm</name>
    <name evidence="10" type="ORF">INQ42_08735</name>
</gene>
<reference evidence="10 11" key="1">
    <citation type="submission" date="2020-10" db="EMBL/GenBank/DDBJ databases">
        <title>complete genome sequencing of Lysobacter sp. H23M41.</title>
        <authorList>
            <person name="Bae J.-W."/>
            <person name="Lee S.-Y."/>
        </authorList>
    </citation>
    <scope>NUCLEOTIDE SEQUENCE [LARGE SCALE GENOMIC DNA]</scope>
    <source>
        <strain evidence="10 11">H23M41</strain>
    </source>
</reference>
<dbReference type="PROSITE" id="PS51585">
    <property type="entry name" value="SAM_MT_TPMT"/>
    <property type="match status" value="1"/>
</dbReference>
<evidence type="ECO:0000313" key="10">
    <source>
        <dbReference type="EMBL" id="QOW21353.1"/>
    </source>
</evidence>
<dbReference type="InterPro" id="IPR025835">
    <property type="entry name" value="Thiopurine_S-MeTrfase"/>
</dbReference>
<comment type="subcellular location">
    <subcellularLocation>
        <location evidence="2 9">Cytoplasm</location>
    </subcellularLocation>
</comment>
<dbReference type="NCBIfam" id="NF009732">
    <property type="entry name" value="PRK13255.1"/>
    <property type="match status" value="1"/>
</dbReference>
<sequence length="218" mass="24517">MEPDFWQQRWQEGRIGFHQDRETPLMLKHWPSLQVPAGSRVFVPLAGKSLDMLWFANQGYRVFGVELALTAIEQFLAEHALHAETRDSAAGRHYRAGDLELVQGDVFAQGPADLAGCDAVYDRAALIALPPALRERYASEVYGRLPSGCRGLLITLEYPQIEKAGPPFSVEEAEVRALFSPQWEVGVLERREILSQQPNFIADGVSALQTVVYELRRR</sequence>
<evidence type="ECO:0000256" key="2">
    <source>
        <dbReference type="ARBA" id="ARBA00004496"/>
    </source>
</evidence>
<dbReference type="InterPro" id="IPR022474">
    <property type="entry name" value="Thiopur_S-MeTfrase_Se/Te_detox"/>
</dbReference>
<dbReference type="InterPro" id="IPR029063">
    <property type="entry name" value="SAM-dependent_MTases_sf"/>
</dbReference>
<feature type="binding site" evidence="9">
    <location>
        <position position="10"/>
    </location>
    <ligand>
        <name>S-adenosyl-L-methionine</name>
        <dbReference type="ChEBI" id="CHEBI:59789"/>
    </ligand>
</feature>
<dbReference type="PANTHER" id="PTHR10259:SF11">
    <property type="entry name" value="THIOPURINE S-METHYLTRANSFERASE"/>
    <property type="match status" value="1"/>
</dbReference>
<keyword evidence="7 9" id="KW-0808">Transferase</keyword>
<name>A0A7S6UJ96_9GAMM</name>
<dbReference type="RefSeq" id="WP_194033933.1">
    <property type="nucleotide sequence ID" value="NZ_CP063657.1"/>
</dbReference>
<feature type="binding site" evidence="9">
    <location>
        <position position="66"/>
    </location>
    <ligand>
        <name>S-adenosyl-L-methionine</name>
        <dbReference type="ChEBI" id="CHEBI:59789"/>
    </ligand>
</feature>
<dbReference type="SUPFAM" id="SSF53335">
    <property type="entry name" value="S-adenosyl-L-methionine-dependent methyltransferases"/>
    <property type="match status" value="1"/>
</dbReference>
<keyword evidence="5 9" id="KW-0963">Cytoplasm</keyword>
<comment type="catalytic activity">
    <reaction evidence="1 9">
        <text>S-adenosyl-L-methionine + a thiopurine = S-adenosyl-L-homocysteine + a thiopurine S-methylether.</text>
        <dbReference type="EC" id="2.1.1.67"/>
    </reaction>
</comment>
<feature type="binding site" evidence="9">
    <location>
        <position position="45"/>
    </location>
    <ligand>
        <name>S-adenosyl-L-methionine</name>
        <dbReference type="ChEBI" id="CHEBI:59789"/>
    </ligand>
</feature>
<evidence type="ECO:0000256" key="1">
    <source>
        <dbReference type="ARBA" id="ARBA00000903"/>
    </source>
</evidence>
<comment type="similarity">
    <text evidence="3 9">Belongs to the class I-like SAM-binding methyltransferase superfamily. TPMT family.</text>
</comment>
<keyword evidence="6 9" id="KW-0489">Methyltransferase</keyword>
<feature type="binding site" evidence="9">
    <location>
        <position position="123"/>
    </location>
    <ligand>
        <name>S-adenosyl-L-methionine</name>
        <dbReference type="ChEBI" id="CHEBI:59789"/>
    </ligand>
</feature>
<keyword evidence="11" id="KW-1185">Reference proteome</keyword>
<dbReference type="EC" id="2.1.1.67" evidence="4 9"/>
<dbReference type="PANTHER" id="PTHR10259">
    <property type="entry name" value="THIOPURINE S-METHYLTRANSFERASE"/>
    <property type="match status" value="1"/>
</dbReference>
<dbReference type="GO" id="GO:0032259">
    <property type="term" value="P:methylation"/>
    <property type="evidence" value="ECO:0007669"/>
    <property type="project" value="UniProtKB-KW"/>
</dbReference>
<dbReference type="GO" id="GO:0008119">
    <property type="term" value="F:thiopurine S-methyltransferase activity"/>
    <property type="evidence" value="ECO:0007669"/>
    <property type="project" value="UniProtKB-EC"/>
</dbReference>
<evidence type="ECO:0000256" key="9">
    <source>
        <dbReference type="HAMAP-Rule" id="MF_00812"/>
    </source>
</evidence>